<sequence>MPTSTAQDSAPTLAAAITFVSLHASQNDLDRIYAAAKDRAKALRETRAASITTGALIRIDRIRPQYLVGLTGKVTATRTARTKTYVTVELDEASTEELRATRKHPIPDDVKRHKYDGIPASCCFEQ</sequence>
<protein>
    <submittedName>
        <fullName evidence="1">Uncharacterized protein</fullName>
    </submittedName>
</protein>
<name>G2GEX3_9ACTN</name>
<gene>
    <name evidence="1" type="ORF">SZN_20282</name>
</gene>
<proteinExistence type="predicted"/>
<dbReference type="RefSeq" id="WP_007497910.1">
    <property type="nucleotide sequence ID" value="NZ_AGBF01000073.1"/>
</dbReference>
<evidence type="ECO:0000313" key="1">
    <source>
        <dbReference type="EMBL" id="EGX57914.1"/>
    </source>
</evidence>
<organism evidence="1 2">
    <name type="scientific">Streptomyces zinciresistens K42</name>
    <dbReference type="NCBI Taxonomy" id="700597"/>
    <lineage>
        <taxon>Bacteria</taxon>
        <taxon>Bacillati</taxon>
        <taxon>Actinomycetota</taxon>
        <taxon>Actinomycetes</taxon>
        <taxon>Kitasatosporales</taxon>
        <taxon>Streptomycetaceae</taxon>
        <taxon>Streptomyces</taxon>
    </lineage>
</organism>
<keyword evidence="2" id="KW-1185">Reference proteome</keyword>
<dbReference type="AlphaFoldDB" id="G2GEX3"/>
<evidence type="ECO:0000313" key="2">
    <source>
        <dbReference type="Proteomes" id="UP000004217"/>
    </source>
</evidence>
<reference evidence="1 2" key="1">
    <citation type="submission" date="2011-08" db="EMBL/GenBank/DDBJ databases">
        <authorList>
            <person name="Lin Y."/>
            <person name="Hao X."/>
            <person name="Johnstone L."/>
            <person name="Miller S.J."/>
            <person name="Wei G."/>
            <person name="Rensing C."/>
        </authorList>
    </citation>
    <scope>NUCLEOTIDE SEQUENCE [LARGE SCALE GENOMIC DNA]</scope>
    <source>
        <strain evidence="1 2">K42</strain>
    </source>
</reference>
<dbReference type="OrthoDB" id="3214167at2"/>
<dbReference type="Proteomes" id="UP000004217">
    <property type="component" value="Unassembled WGS sequence"/>
</dbReference>
<dbReference type="PATRIC" id="fig|700597.3.peg.3977"/>
<accession>G2GEX3</accession>
<dbReference type="EMBL" id="AGBF01000073">
    <property type="protein sequence ID" value="EGX57914.1"/>
    <property type="molecule type" value="Genomic_DNA"/>
</dbReference>
<comment type="caution">
    <text evidence="1">The sequence shown here is derived from an EMBL/GenBank/DDBJ whole genome shotgun (WGS) entry which is preliminary data.</text>
</comment>